<protein>
    <submittedName>
        <fullName evidence="2">ThiF family adenylyltransferase</fullName>
    </submittedName>
</protein>
<proteinExistence type="predicted"/>
<dbReference type="Gene3D" id="3.40.50.720">
    <property type="entry name" value="NAD(P)-binding Rossmann-like Domain"/>
    <property type="match status" value="1"/>
</dbReference>
<dbReference type="Proteomes" id="UP000594468">
    <property type="component" value="Chromosome"/>
</dbReference>
<dbReference type="InterPro" id="IPR000594">
    <property type="entry name" value="ThiF_NAD_FAD-bd"/>
</dbReference>
<dbReference type="EMBL" id="CP062983">
    <property type="protein sequence ID" value="QPC83704.1"/>
    <property type="molecule type" value="Genomic_DNA"/>
</dbReference>
<dbReference type="GO" id="GO:0008641">
    <property type="term" value="F:ubiquitin-like modifier activating enzyme activity"/>
    <property type="evidence" value="ECO:0007669"/>
    <property type="project" value="InterPro"/>
</dbReference>
<dbReference type="GO" id="GO:0016779">
    <property type="term" value="F:nucleotidyltransferase activity"/>
    <property type="evidence" value="ECO:0007669"/>
    <property type="project" value="UniProtKB-KW"/>
</dbReference>
<name>A0A7S8EBA7_9CHLR</name>
<organism evidence="2 3">
    <name type="scientific">Phototrophicus methaneseepsis</name>
    <dbReference type="NCBI Taxonomy" id="2710758"/>
    <lineage>
        <taxon>Bacteria</taxon>
        <taxon>Bacillati</taxon>
        <taxon>Chloroflexota</taxon>
        <taxon>Candidatus Thermofontia</taxon>
        <taxon>Phototrophicales</taxon>
        <taxon>Phototrophicaceae</taxon>
        <taxon>Phototrophicus</taxon>
    </lineage>
</organism>
<keyword evidence="2" id="KW-0808">Transferase</keyword>
<keyword evidence="3" id="KW-1185">Reference proteome</keyword>
<dbReference type="Pfam" id="PF00899">
    <property type="entry name" value="ThiF"/>
    <property type="match status" value="1"/>
</dbReference>
<evidence type="ECO:0000259" key="1">
    <source>
        <dbReference type="Pfam" id="PF00899"/>
    </source>
</evidence>
<sequence length="113" mass="12293">MNVFDPNTHIKTVTVVGVGGTGAQVACILGRADHDMQRNRRHTPQIVLIDPDTVEEKNIGRQLFSPSVLGIPKAKVVGQMLNMALGLDVRRMWMVLIQSSTSTATAVTWLCPA</sequence>
<accession>A0A7S8EBA7</accession>
<gene>
    <name evidence="2" type="ORF">G4Y79_04795</name>
</gene>
<dbReference type="SUPFAM" id="SSF69572">
    <property type="entry name" value="Activating enzymes of the ubiquitin-like proteins"/>
    <property type="match status" value="1"/>
</dbReference>
<evidence type="ECO:0000313" key="3">
    <source>
        <dbReference type="Proteomes" id="UP000594468"/>
    </source>
</evidence>
<dbReference type="RefSeq" id="WP_195171768.1">
    <property type="nucleotide sequence ID" value="NZ_CP062983.1"/>
</dbReference>
<dbReference type="InterPro" id="IPR035985">
    <property type="entry name" value="Ubiquitin-activating_enz"/>
</dbReference>
<dbReference type="KEGG" id="pmet:G4Y79_04795"/>
<dbReference type="AlphaFoldDB" id="A0A7S8EBA7"/>
<evidence type="ECO:0000313" key="2">
    <source>
        <dbReference type="EMBL" id="QPC83704.1"/>
    </source>
</evidence>
<keyword evidence="2" id="KW-0548">Nucleotidyltransferase</keyword>
<reference evidence="2 3" key="1">
    <citation type="submission" date="2020-02" db="EMBL/GenBank/DDBJ databases">
        <authorList>
            <person name="Zheng R.K."/>
            <person name="Sun C.M."/>
        </authorList>
    </citation>
    <scope>NUCLEOTIDE SEQUENCE [LARGE SCALE GENOMIC DNA]</scope>
    <source>
        <strain evidence="3">rifampicinis</strain>
    </source>
</reference>
<feature type="domain" description="THIF-type NAD/FAD binding fold" evidence="1">
    <location>
        <begin position="12"/>
        <end position="82"/>
    </location>
</feature>